<name>A0A6I3ILK1_9MICO</name>
<feature type="region of interest" description="Disordered" evidence="1">
    <location>
        <begin position="1"/>
        <end position="20"/>
    </location>
</feature>
<evidence type="ECO:0000259" key="2">
    <source>
        <dbReference type="Pfam" id="PF10979"/>
    </source>
</evidence>
<evidence type="ECO:0000256" key="1">
    <source>
        <dbReference type="SAM" id="MobiDB-lite"/>
    </source>
</evidence>
<dbReference type="EMBL" id="WLVL01000007">
    <property type="protein sequence ID" value="MTB70840.1"/>
    <property type="molecule type" value="Genomic_DNA"/>
</dbReference>
<comment type="caution">
    <text evidence="4">The sequence shown here is derived from an EMBL/GenBank/DDBJ whole genome shotgun (WGS) entry which is preliminary data.</text>
</comment>
<gene>
    <name evidence="4" type="ORF">GGG17_02390</name>
</gene>
<evidence type="ECO:0000313" key="5">
    <source>
        <dbReference type="Proteomes" id="UP000431092"/>
    </source>
</evidence>
<dbReference type="Pfam" id="PF10979">
    <property type="entry name" value="DUF2786"/>
    <property type="match status" value="1"/>
</dbReference>
<dbReference type="InterPro" id="IPR024498">
    <property type="entry name" value="DUF2786"/>
</dbReference>
<evidence type="ECO:0000259" key="3">
    <source>
        <dbReference type="Pfam" id="PF23771"/>
    </source>
</evidence>
<dbReference type="AlphaFoldDB" id="A0A6I3ILK1"/>
<reference evidence="4 5" key="1">
    <citation type="submission" date="2019-11" db="EMBL/GenBank/DDBJ databases">
        <title>Whole genome sequencing identifies a novel species of the genus Arsenicicoccus isolated from human blood.</title>
        <authorList>
            <person name="Jeong J.H."/>
            <person name="Kweon O.J."/>
            <person name="Kim H.R."/>
            <person name="Kim T.-H."/>
            <person name="Ha S.-M."/>
            <person name="Lee M.-K."/>
        </authorList>
    </citation>
    <scope>NUCLEOTIDE SEQUENCE [LARGE SCALE GENOMIC DNA]</scope>
    <source>
        <strain evidence="4 5">MKL-02</strain>
    </source>
</reference>
<protein>
    <submittedName>
        <fullName evidence="4">DUF2786 domain-containing protein</fullName>
    </submittedName>
</protein>
<accession>A0A6I3ILK1</accession>
<feature type="domain" description="DUF7168" evidence="3">
    <location>
        <begin position="274"/>
        <end position="376"/>
    </location>
</feature>
<dbReference type="InterPro" id="IPR055592">
    <property type="entry name" value="DUF7168"/>
</dbReference>
<dbReference type="Proteomes" id="UP000431092">
    <property type="component" value="Unassembled WGS sequence"/>
</dbReference>
<keyword evidence="5" id="KW-1185">Reference proteome</keyword>
<evidence type="ECO:0000313" key="4">
    <source>
        <dbReference type="EMBL" id="MTB70840.1"/>
    </source>
</evidence>
<sequence length="438" mass="48115">MSRQQRAGSSTRPDKDEVAARADDLALDGVRALMGGSVWALDDAVVDLVTLAHATGGRAVVEQTLTTRLRLALDERWRTGWQPMDLHHLVGRSARHVRAEPETVTRVVELLGDVMAADLAAYPRARVEQRWHDQLELAEASVWWSTTDSCLTARVGQWGSEAIGYEVALRLEHVLRSLPAMQQLGARPGEATSRSASTPVDVDDKVLARVRQLLAKAESTPYEAEAETFTAGAQALMARHSIDHAVLAASAPVGGDERPDGRRLWMETPYVREKVMLLGAVADANRSRSVWAKEDGYVTLLGFPHDLDAVETLYTSLLVQATRAMHAEGKRLDWRGGSRTRSFRQSFLAAFGARIGERLAEVTAAETAQAAEEMSAAGGRELVPVLQERTEAVESYVEELFPRVRHVSMSLGRDREGWDRGRRAADQASLQWGRAVGS</sequence>
<dbReference type="Pfam" id="PF23771">
    <property type="entry name" value="DUF7168"/>
    <property type="match status" value="1"/>
</dbReference>
<feature type="domain" description="DUF2786" evidence="2">
    <location>
        <begin position="205"/>
        <end position="244"/>
    </location>
</feature>
<organism evidence="4 5">
    <name type="scientific">Arsenicicoccus cauae</name>
    <dbReference type="NCBI Taxonomy" id="2663847"/>
    <lineage>
        <taxon>Bacteria</taxon>
        <taxon>Bacillati</taxon>
        <taxon>Actinomycetota</taxon>
        <taxon>Actinomycetes</taxon>
        <taxon>Micrococcales</taxon>
        <taxon>Intrasporangiaceae</taxon>
        <taxon>Arsenicicoccus</taxon>
    </lineage>
</organism>
<feature type="compositionally biased region" description="Polar residues" evidence="1">
    <location>
        <begin position="1"/>
        <end position="11"/>
    </location>
</feature>
<dbReference type="RefSeq" id="WP_154592196.1">
    <property type="nucleotide sequence ID" value="NZ_WLVL01000007.1"/>
</dbReference>
<proteinExistence type="predicted"/>